<dbReference type="SUPFAM" id="SSF48452">
    <property type="entry name" value="TPR-like"/>
    <property type="match status" value="1"/>
</dbReference>
<gene>
    <name evidence="2" type="ORF">QTN89_24715</name>
</gene>
<dbReference type="SMART" id="SM00028">
    <property type="entry name" value="TPR"/>
    <property type="match status" value="3"/>
</dbReference>
<protein>
    <recommendedName>
        <fullName evidence="4">Tetratricopeptide repeat protein</fullName>
    </recommendedName>
</protein>
<dbReference type="Gene3D" id="1.25.40.10">
    <property type="entry name" value="Tetratricopeptide repeat domain"/>
    <property type="match status" value="1"/>
</dbReference>
<evidence type="ECO:0000256" key="1">
    <source>
        <dbReference type="SAM" id="MobiDB-lite"/>
    </source>
</evidence>
<name>A0ABT7PQW2_9BACT</name>
<dbReference type="EMBL" id="JASZZN010000024">
    <property type="protein sequence ID" value="MDM4018679.1"/>
    <property type="molecule type" value="Genomic_DNA"/>
</dbReference>
<reference evidence="2 3" key="1">
    <citation type="submission" date="2023-06" db="EMBL/GenBank/DDBJ databases">
        <title>Roseiconus lacunae JC819 isolated from Gulf of Mannar region, Tamil Nadu.</title>
        <authorList>
            <person name="Pk S."/>
            <person name="Ch S."/>
            <person name="Ch V.R."/>
        </authorList>
    </citation>
    <scope>NUCLEOTIDE SEQUENCE [LARGE SCALE GENOMIC DNA]</scope>
    <source>
        <strain evidence="2 3">JC819</strain>
    </source>
</reference>
<dbReference type="InterPro" id="IPR011990">
    <property type="entry name" value="TPR-like_helical_dom_sf"/>
</dbReference>
<evidence type="ECO:0000313" key="2">
    <source>
        <dbReference type="EMBL" id="MDM4018679.1"/>
    </source>
</evidence>
<proteinExistence type="predicted"/>
<comment type="caution">
    <text evidence="2">The sequence shown here is derived from an EMBL/GenBank/DDBJ whole genome shotgun (WGS) entry which is preliminary data.</text>
</comment>
<dbReference type="RefSeq" id="WP_289166573.1">
    <property type="nucleotide sequence ID" value="NZ_JASZZN010000024.1"/>
</dbReference>
<sequence length="1004" mass="110635">MKRLIALTLPIVMAAGGSGGGPLALSTVYANGEPAEAFVKQLRNVGYFDTAIVYLDRAKSIEGIDESFVRAIPLEKAQTYIEQALNTRSSDSRDEAFADAERTLQGFIESQSSHPRVSEARLQLGKLQMIRAAQLLAGTPSDDKVKQARTSYLEAAKTFDAIVADLREKLKEIRGQKIDADSDPDAAARRDQYRFEFLQSQLNAADALKLAAKTFDNPAEKDKQGLEDARDRLAELNKIYFKYPPGAIALVHLGEIHELLGDQGAALDHYLRMLEEPEVDVLRDAKFLAAAGVVRMKLASDPPKYQEAIDRTEAFANQIRPNEESTASVQEYRVALAKAYLAKAADDSLKKGEIGRAKSAGRDLLKAAKKIPGKHVEEVDAMLEEMGIEPTKAELPTAEPPKSFNDALETATTILEQAGEIESTIALLESQPQSDELEKQKADLNKQIEQAYQIGIQVLRGGLGMINSETDIESLNQARQILAYFLYQSKRHRETVVVGSFLAKSAPGTDVGLKGGLMALTSMQFLLGEVPEDENDGLLRQLESLGKYLAKTWPDDPNAAAAQGLQIRLLLSKDDFDGAQKLIDEMGAGNERAEFKRLLGQLFWNQSIVARTEENDPEKSTALVTRAKKNLQEGLGEIEGNLVEFEALQAALVLAKIYLIDDEHRQALGVLDHETYGPIERATKLEDPSESFLGELYGSELKALVGVMLASDDPGQYLDRMTSTMEKLRKAYEGPEAQTKLTQTYMRLATDLKEQLDTATPAKKQKLTTAFLEMLKRVRDATEDQATLRWVGQTLMSLGESAMAPGQTKASGQAAELMTQAIATFKTLDDQSNVTTAYLTAKAQRLSGEYKDALDTLQALLEKQPMMLEAQIEGAQAYESWAATLKPNTAYKAYRLALEGARKGKDGKNVIWGWAEISSKTSKNIRRSENFKEKFFQARYHVALCLYLMGKSGKRETDTKKAIKIIREAATLFPDLGGPESRGNYDALMKEAQRSVGEQPTGLP</sequence>
<evidence type="ECO:0008006" key="4">
    <source>
        <dbReference type="Google" id="ProtNLM"/>
    </source>
</evidence>
<organism evidence="2 3">
    <name type="scientific">Roseiconus lacunae</name>
    <dbReference type="NCBI Taxonomy" id="2605694"/>
    <lineage>
        <taxon>Bacteria</taxon>
        <taxon>Pseudomonadati</taxon>
        <taxon>Planctomycetota</taxon>
        <taxon>Planctomycetia</taxon>
        <taxon>Pirellulales</taxon>
        <taxon>Pirellulaceae</taxon>
        <taxon>Roseiconus</taxon>
    </lineage>
</organism>
<evidence type="ECO:0000313" key="3">
    <source>
        <dbReference type="Proteomes" id="UP001239462"/>
    </source>
</evidence>
<feature type="region of interest" description="Disordered" evidence="1">
    <location>
        <begin position="977"/>
        <end position="1004"/>
    </location>
</feature>
<keyword evidence="3" id="KW-1185">Reference proteome</keyword>
<accession>A0ABT7PQW2</accession>
<dbReference type="Proteomes" id="UP001239462">
    <property type="component" value="Unassembled WGS sequence"/>
</dbReference>
<dbReference type="InterPro" id="IPR019734">
    <property type="entry name" value="TPR_rpt"/>
</dbReference>